<accession>A0A9Q0YT10</accession>
<reference evidence="1" key="2">
    <citation type="journal article" date="2023" name="Int. J. Mol. Sci.">
        <title>De Novo Assembly and Annotation of 11 Diverse Shrub Willow (Salix) Genomes Reveals Novel Gene Organization in Sex-Linked Regions.</title>
        <authorList>
            <person name="Hyden B."/>
            <person name="Feng K."/>
            <person name="Yates T.B."/>
            <person name="Jawdy S."/>
            <person name="Cereghino C."/>
            <person name="Smart L.B."/>
            <person name="Muchero W."/>
        </authorList>
    </citation>
    <scope>NUCLEOTIDE SEQUENCE</scope>
    <source>
        <tissue evidence="1">Shoot tip</tissue>
    </source>
</reference>
<gene>
    <name evidence="1" type="ORF">OIU74_010834</name>
</gene>
<dbReference type="EMBL" id="JAPFFM010000015">
    <property type="protein sequence ID" value="KAJ6709811.1"/>
    <property type="molecule type" value="Genomic_DNA"/>
</dbReference>
<keyword evidence="2" id="KW-1185">Reference proteome</keyword>
<dbReference type="Proteomes" id="UP001151752">
    <property type="component" value="Chromosome 2"/>
</dbReference>
<dbReference type="AlphaFoldDB" id="A0A9Q0YT10"/>
<sequence>MQFALSAVSQICRVVRPSIPSSYVSGFAVRRALDWASFAPQSSWNCLQIYCDTLCSSDPPPYPCRSDNSRVGRPAKISDTNLLLHLLCFSRSASSVLFIVADRKRGK</sequence>
<comment type="caution">
    <text evidence="1">The sequence shown here is derived from an EMBL/GenBank/DDBJ whole genome shotgun (WGS) entry which is preliminary data.</text>
</comment>
<proteinExistence type="predicted"/>
<evidence type="ECO:0000313" key="1">
    <source>
        <dbReference type="EMBL" id="KAJ6709811.1"/>
    </source>
</evidence>
<protein>
    <submittedName>
        <fullName evidence="1">Uncharacterized protein</fullName>
    </submittedName>
</protein>
<reference evidence="1" key="1">
    <citation type="submission" date="2022-11" db="EMBL/GenBank/DDBJ databases">
        <authorList>
            <person name="Hyden B.L."/>
            <person name="Feng K."/>
            <person name="Yates T."/>
            <person name="Jawdy S."/>
            <person name="Smart L.B."/>
            <person name="Muchero W."/>
        </authorList>
    </citation>
    <scope>NUCLEOTIDE SEQUENCE</scope>
    <source>
        <tissue evidence="1">Shoot tip</tissue>
    </source>
</reference>
<name>A0A9Q0YT10_9ROSI</name>
<organism evidence="1 2">
    <name type="scientific">Salix koriyanagi</name>
    <dbReference type="NCBI Taxonomy" id="2511006"/>
    <lineage>
        <taxon>Eukaryota</taxon>
        <taxon>Viridiplantae</taxon>
        <taxon>Streptophyta</taxon>
        <taxon>Embryophyta</taxon>
        <taxon>Tracheophyta</taxon>
        <taxon>Spermatophyta</taxon>
        <taxon>Magnoliopsida</taxon>
        <taxon>eudicotyledons</taxon>
        <taxon>Gunneridae</taxon>
        <taxon>Pentapetalae</taxon>
        <taxon>rosids</taxon>
        <taxon>fabids</taxon>
        <taxon>Malpighiales</taxon>
        <taxon>Salicaceae</taxon>
        <taxon>Saliceae</taxon>
        <taxon>Salix</taxon>
    </lineage>
</organism>
<evidence type="ECO:0000313" key="2">
    <source>
        <dbReference type="Proteomes" id="UP001151752"/>
    </source>
</evidence>